<organism evidence="3 4">
    <name type="scientific">Psychromarinibacter sediminicola</name>
    <dbReference type="NCBI Taxonomy" id="3033385"/>
    <lineage>
        <taxon>Bacteria</taxon>
        <taxon>Pseudomonadati</taxon>
        <taxon>Pseudomonadota</taxon>
        <taxon>Alphaproteobacteria</taxon>
        <taxon>Rhodobacterales</taxon>
        <taxon>Paracoccaceae</taxon>
        <taxon>Psychromarinibacter</taxon>
    </lineage>
</organism>
<dbReference type="GO" id="GO:0042910">
    <property type="term" value="F:xenobiotic transmembrane transporter activity"/>
    <property type="evidence" value="ECO:0007669"/>
    <property type="project" value="TreeGrafter"/>
</dbReference>
<dbReference type="Proteomes" id="UP001220964">
    <property type="component" value="Unassembled WGS sequence"/>
</dbReference>
<feature type="transmembrane region" description="Helical" evidence="2">
    <location>
        <begin position="322"/>
        <end position="342"/>
    </location>
</feature>
<dbReference type="Gene3D" id="3.30.2090.10">
    <property type="entry name" value="Multidrug efflux transporter AcrB TolC docking domain, DN and DC subdomains"/>
    <property type="match status" value="1"/>
</dbReference>
<reference evidence="3" key="1">
    <citation type="submission" date="2023-03" db="EMBL/GenBank/DDBJ databases">
        <title>Multiphase analysis and comparison of six strains from genera Psychromarinibacter, Lutimaribacter, and Maritimibacter, including a novel species: Psychromarinibacter sediminicola sp. nov.</title>
        <authorList>
            <person name="Wang Y.-H."/>
            <person name="Ye M.-Q."/>
            <person name="Du Z.-J."/>
        </authorList>
    </citation>
    <scope>NUCLEOTIDE SEQUENCE</scope>
    <source>
        <strain evidence="3">C21-152</strain>
    </source>
</reference>
<dbReference type="InterPro" id="IPR001036">
    <property type="entry name" value="Acrflvin-R"/>
</dbReference>
<dbReference type="InterPro" id="IPR027463">
    <property type="entry name" value="AcrB_DN_DC_subdom"/>
</dbReference>
<name>A0AAE3NX25_9RHOB</name>
<feature type="transmembrane region" description="Helical" evidence="2">
    <location>
        <begin position="296"/>
        <end position="315"/>
    </location>
</feature>
<keyword evidence="2" id="KW-0812">Transmembrane</keyword>
<dbReference type="AlphaFoldDB" id="A0AAE3NX25"/>
<gene>
    <name evidence="3" type="ORF">P1J78_21170</name>
</gene>
<evidence type="ECO:0000256" key="2">
    <source>
        <dbReference type="SAM" id="Phobius"/>
    </source>
</evidence>
<dbReference type="Gene3D" id="3.30.70.1440">
    <property type="entry name" value="Multidrug efflux transporter AcrB pore domain"/>
    <property type="match status" value="1"/>
</dbReference>
<dbReference type="SUPFAM" id="SSF82866">
    <property type="entry name" value="Multidrug efflux transporter AcrB transmembrane domain"/>
    <property type="match status" value="1"/>
</dbReference>
<feature type="transmembrane region" description="Helical" evidence="2">
    <location>
        <begin position="396"/>
        <end position="413"/>
    </location>
</feature>
<proteinExistence type="predicted"/>
<dbReference type="SUPFAM" id="SSF82714">
    <property type="entry name" value="Multidrug efflux transporter AcrB TolC docking domain, DN and DC subdomains"/>
    <property type="match status" value="1"/>
</dbReference>
<sequence>MKSDARSKTGRPWADANETGGVEAEDILRATAISIGFRAASGDPQGGSGGAANEATVDLRIQDAETRSFSAQRFTAIWRRETGEIAGAREMVFSAAVVSAGAPISLRVSAGSDAARRDAVNRITTALRGRSGVHGIRDSAAMAAKEIVVTLRSQGAALGVTLAQVANAVRDATYGEIAGEILRNEEEIELRVRLPEDERETLADLQRYRIPVGDAFVPIRAVADLTRQPAPTTLSRLNTRRVTTVEADVDTAVTSGGAESAFIRQSVLPEIQQDHPDVQVQYGGEQEEQARFGPALAQNFALALFAIYALLALAFRSYSRPALILLTVPFALVGAIAGHAALGLNLTLLSMFGIIGLSGILINASLLLLHEYEMLTDQGIHWREALPEAVARRFRPILLTTLTTLLGISPLLLETSLQAQFLIPTAVSLGFGVVAGSVLVLLAVPAYASIAAGLGDRLRGHTGSQRDPAVGSTCVQQA</sequence>
<keyword evidence="2" id="KW-1133">Transmembrane helix</keyword>
<dbReference type="EMBL" id="JARGYC010000083">
    <property type="protein sequence ID" value="MDF0603254.1"/>
    <property type="molecule type" value="Genomic_DNA"/>
</dbReference>
<feature type="region of interest" description="Disordered" evidence="1">
    <location>
        <begin position="1"/>
        <end position="20"/>
    </location>
</feature>
<protein>
    <submittedName>
        <fullName evidence="3">Efflux RND transporter permease subunit</fullName>
    </submittedName>
</protein>
<dbReference type="PANTHER" id="PTHR32063">
    <property type="match status" value="1"/>
</dbReference>
<keyword evidence="4" id="KW-1185">Reference proteome</keyword>
<dbReference type="RefSeq" id="WP_275569377.1">
    <property type="nucleotide sequence ID" value="NZ_JARGYC010000083.1"/>
</dbReference>
<feature type="transmembrane region" description="Helical" evidence="2">
    <location>
        <begin position="425"/>
        <end position="450"/>
    </location>
</feature>
<dbReference type="PANTHER" id="PTHR32063:SF33">
    <property type="entry name" value="RND SUPERFAMILY EFFLUX PUMP PERMEASE COMPONENT"/>
    <property type="match status" value="1"/>
</dbReference>
<dbReference type="GO" id="GO:0005886">
    <property type="term" value="C:plasma membrane"/>
    <property type="evidence" value="ECO:0007669"/>
    <property type="project" value="TreeGrafter"/>
</dbReference>
<dbReference type="Gene3D" id="1.20.1640.10">
    <property type="entry name" value="Multidrug efflux transporter AcrB transmembrane domain"/>
    <property type="match status" value="1"/>
</dbReference>
<dbReference type="Gene3D" id="3.30.70.1430">
    <property type="entry name" value="Multidrug efflux transporter AcrB pore domain"/>
    <property type="match status" value="1"/>
</dbReference>
<evidence type="ECO:0000313" key="4">
    <source>
        <dbReference type="Proteomes" id="UP001220964"/>
    </source>
</evidence>
<keyword evidence="2" id="KW-0472">Membrane</keyword>
<evidence type="ECO:0000313" key="3">
    <source>
        <dbReference type="EMBL" id="MDF0603254.1"/>
    </source>
</evidence>
<dbReference type="Pfam" id="PF00873">
    <property type="entry name" value="ACR_tran"/>
    <property type="match status" value="1"/>
</dbReference>
<feature type="transmembrane region" description="Helical" evidence="2">
    <location>
        <begin position="348"/>
        <end position="369"/>
    </location>
</feature>
<evidence type="ECO:0000256" key="1">
    <source>
        <dbReference type="SAM" id="MobiDB-lite"/>
    </source>
</evidence>
<comment type="caution">
    <text evidence="3">The sequence shown here is derived from an EMBL/GenBank/DDBJ whole genome shotgun (WGS) entry which is preliminary data.</text>
</comment>
<accession>A0AAE3NX25</accession>